<dbReference type="GeneID" id="85022846"/>
<dbReference type="KEGG" id="kre:GWK63_11800"/>
<dbReference type="Proteomes" id="UP000502533">
    <property type="component" value="Chromosome"/>
</dbReference>
<dbReference type="GO" id="GO:0003700">
    <property type="term" value="F:DNA-binding transcription factor activity"/>
    <property type="evidence" value="ECO:0007669"/>
    <property type="project" value="TreeGrafter"/>
</dbReference>
<gene>
    <name evidence="4" type="ORF">GWK63_11800</name>
</gene>
<dbReference type="InterPro" id="IPR009057">
    <property type="entry name" value="Homeodomain-like_sf"/>
</dbReference>
<keyword evidence="2" id="KW-0238">DNA-binding</keyword>
<dbReference type="PROSITE" id="PS50977">
    <property type="entry name" value="HTH_TETR_2"/>
    <property type="match status" value="1"/>
</dbReference>
<proteinExistence type="predicted"/>
<dbReference type="InterPro" id="IPR050109">
    <property type="entry name" value="HTH-type_TetR-like_transc_reg"/>
</dbReference>
<evidence type="ECO:0000256" key="1">
    <source>
        <dbReference type="ARBA" id="ARBA00023015"/>
    </source>
</evidence>
<keyword evidence="3" id="KW-0804">Transcription</keyword>
<dbReference type="PRINTS" id="PR00455">
    <property type="entry name" value="HTHTETR"/>
</dbReference>
<keyword evidence="1" id="KW-0805">Transcription regulation</keyword>
<evidence type="ECO:0000313" key="5">
    <source>
        <dbReference type="Proteomes" id="UP000502533"/>
    </source>
</evidence>
<dbReference type="AlphaFoldDB" id="A0A181CCU3"/>
<dbReference type="InterPro" id="IPR039536">
    <property type="entry name" value="TetR_C_Proteobacteria"/>
</dbReference>
<reference evidence="4 5" key="1">
    <citation type="submission" date="2020-03" db="EMBL/GenBank/DDBJ databases">
        <title>Isolation of cellulose-producing strains, genome characterization and application of the synthesized cellulose films as an economical and sustainable material for piezoelectric sensor construction.</title>
        <authorList>
            <person name="Mangayil R.K."/>
        </authorList>
    </citation>
    <scope>NUCLEOTIDE SEQUENCE [LARGE SCALE GENOMIC DNA]</scope>
    <source>
        <strain evidence="4 5">ENS 9a1a</strain>
    </source>
</reference>
<dbReference type="InterPro" id="IPR036271">
    <property type="entry name" value="Tet_transcr_reg_TetR-rel_C_sf"/>
</dbReference>
<dbReference type="PANTHER" id="PTHR30055">
    <property type="entry name" value="HTH-TYPE TRANSCRIPTIONAL REGULATOR RUTR"/>
    <property type="match status" value="1"/>
</dbReference>
<organism evidence="4 5">
    <name type="scientific">Komagataeibacter rhaeticus</name>
    <dbReference type="NCBI Taxonomy" id="215221"/>
    <lineage>
        <taxon>Bacteria</taxon>
        <taxon>Pseudomonadati</taxon>
        <taxon>Pseudomonadota</taxon>
        <taxon>Alphaproteobacteria</taxon>
        <taxon>Acetobacterales</taxon>
        <taxon>Acetobacteraceae</taxon>
        <taxon>Komagataeibacter</taxon>
    </lineage>
</organism>
<accession>A0A181CCU3</accession>
<dbReference type="Pfam" id="PF00440">
    <property type="entry name" value="TetR_N"/>
    <property type="match status" value="1"/>
</dbReference>
<name>A0A181CCU3_9PROT</name>
<dbReference type="Gene3D" id="1.10.357.10">
    <property type="entry name" value="Tetracycline Repressor, domain 2"/>
    <property type="match status" value="1"/>
</dbReference>
<dbReference type="EMBL" id="CP050139">
    <property type="protein sequence ID" value="QIP36077.1"/>
    <property type="molecule type" value="Genomic_DNA"/>
</dbReference>
<dbReference type="InterPro" id="IPR001647">
    <property type="entry name" value="HTH_TetR"/>
</dbReference>
<dbReference type="Pfam" id="PF14246">
    <property type="entry name" value="TetR_C_7"/>
    <property type="match status" value="1"/>
</dbReference>
<dbReference type="RefSeq" id="WP_034927624.1">
    <property type="nucleotide sequence ID" value="NZ_CP050139.1"/>
</dbReference>
<evidence type="ECO:0000313" key="4">
    <source>
        <dbReference type="EMBL" id="QIP36077.1"/>
    </source>
</evidence>
<keyword evidence="5" id="KW-1185">Reference proteome</keyword>
<evidence type="ECO:0000256" key="3">
    <source>
        <dbReference type="ARBA" id="ARBA00023163"/>
    </source>
</evidence>
<dbReference type="SUPFAM" id="SSF46689">
    <property type="entry name" value="Homeodomain-like"/>
    <property type="match status" value="1"/>
</dbReference>
<protein>
    <submittedName>
        <fullName evidence="4">TetR/AcrR family transcriptional regulator</fullName>
    </submittedName>
</protein>
<evidence type="ECO:0000256" key="2">
    <source>
        <dbReference type="ARBA" id="ARBA00023125"/>
    </source>
</evidence>
<dbReference type="GO" id="GO:0000976">
    <property type="term" value="F:transcription cis-regulatory region binding"/>
    <property type="evidence" value="ECO:0007669"/>
    <property type="project" value="TreeGrafter"/>
</dbReference>
<dbReference type="PANTHER" id="PTHR30055:SF234">
    <property type="entry name" value="HTH-TYPE TRANSCRIPTIONAL REGULATOR BETI"/>
    <property type="match status" value="1"/>
</dbReference>
<sequence>MALSVHKSGGRPSVEGTEALDRTVLDSATRAFLADGYAATSMERIARMVGCSKATIYRRHHSKEDLFRAVVRERCRHLFDAMQEASLSPADPLLALRQLMWRFLEFSLIPETVETYRVMIADGRRIPALLDSLADEIGRTFHDHITNLLARALHAGDTPAEARWLDQLAHGLTGLISGWAFRLALVGRQPFETAADKKQFFDTTWSAFAMMLQASRKNRDAGP</sequence>
<dbReference type="SUPFAM" id="SSF48498">
    <property type="entry name" value="Tetracyclin repressor-like, C-terminal domain"/>
    <property type="match status" value="1"/>
</dbReference>